<reference evidence="9 10" key="1">
    <citation type="submission" date="2019-08" db="EMBL/GenBank/DDBJ databases">
        <title>Amphibian skin-associated Pigmentiphaga: genome sequence and occurrence across geography and hosts.</title>
        <authorList>
            <person name="Bletz M.C."/>
            <person name="Bunk B."/>
            <person name="Sproeer C."/>
            <person name="Biwer P."/>
            <person name="Reiter S."/>
            <person name="Rabemananjara F.C.E."/>
            <person name="Schulz S."/>
            <person name="Overmann J."/>
            <person name="Vences M."/>
        </authorList>
    </citation>
    <scope>NUCLEOTIDE SEQUENCE [LARGE SCALE GENOMIC DNA]</scope>
    <source>
        <strain evidence="9 10">Mada1488</strain>
    </source>
</reference>
<accession>A0A5C0AXU6</accession>
<proteinExistence type="inferred from homology"/>
<dbReference type="AlphaFoldDB" id="A0A5C0AXU6"/>
<organism evidence="9 10">
    <name type="scientific">Pigmentiphaga aceris</name>
    <dbReference type="NCBI Taxonomy" id="1940612"/>
    <lineage>
        <taxon>Bacteria</taxon>
        <taxon>Pseudomonadati</taxon>
        <taxon>Pseudomonadota</taxon>
        <taxon>Betaproteobacteria</taxon>
        <taxon>Burkholderiales</taxon>
        <taxon>Alcaligenaceae</taxon>
        <taxon>Pigmentiphaga</taxon>
    </lineage>
</organism>
<dbReference type="RefSeq" id="WP_148816032.1">
    <property type="nucleotide sequence ID" value="NZ_CP043046.1"/>
</dbReference>
<evidence type="ECO:0000256" key="2">
    <source>
        <dbReference type="ARBA" id="ARBA00022723"/>
    </source>
</evidence>
<keyword evidence="2" id="KW-0479">Metal-binding</keyword>
<dbReference type="PANTHER" id="PTHR22726">
    <property type="entry name" value="METALLOENDOPEPTIDASE OMA1"/>
    <property type="match status" value="1"/>
</dbReference>
<dbReference type="EMBL" id="CP043046">
    <property type="protein sequence ID" value="QEI06985.1"/>
    <property type="molecule type" value="Genomic_DNA"/>
</dbReference>
<name>A0A5C0AXU6_9BURK</name>
<dbReference type="InterPro" id="IPR051156">
    <property type="entry name" value="Mito/Outer_Membr_Metalloprot"/>
</dbReference>
<dbReference type="GO" id="GO:0004222">
    <property type="term" value="F:metalloendopeptidase activity"/>
    <property type="evidence" value="ECO:0007669"/>
    <property type="project" value="InterPro"/>
</dbReference>
<keyword evidence="4 6" id="KW-0862">Zinc</keyword>
<gene>
    <name evidence="9" type="ORF">FXN63_14910</name>
</gene>
<dbReference type="PROSITE" id="PS51257">
    <property type="entry name" value="PROKAR_LIPOPROTEIN"/>
    <property type="match status" value="1"/>
</dbReference>
<dbReference type="Pfam" id="PF01435">
    <property type="entry name" value="Peptidase_M48"/>
    <property type="match status" value="1"/>
</dbReference>
<feature type="domain" description="Peptidase M48" evidence="8">
    <location>
        <begin position="82"/>
        <end position="265"/>
    </location>
</feature>
<comment type="similarity">
    <text evidence="6">Belongs to the peptidase M48 family.</text>
</comment>
<dbReference type="InterPro" id="IPR001915">
    <property type="entry name" value="Peptidase_M48"/>
</dbReference>
<keyword evidence="10" id="KW-1185">Reference proteome</keyword>
<feature type="chain" id="PRO_5022953839" evidence="7">
    <location>
        <begin position="27"/>
        <end position="277"/>
    </location>
</feature>
<dbReference type="Proteomes" id="UP000325161">
    <property type="component" value="Chromosome"/>
</dbReference>
<evidence type="ECO:0000256" key="1">
    <source>
        <dbReference type="ARBA" id="ARBA00022670"/>
    </source>
</evidence>
<dbReference type="GO" id="GO:0016020">
    <property type="term" value="C:membrane"/>
    <property type="evidence" value="ECO:0007669"/>
    <property type="project" value="TreeGrafter"/>
</dbReference>
<evidence type="ECO:0000313" key="9">
    <source>
        <dbReference type="EMBL" id="QEI06985.1"/>
    </source>
</evidence>
<dbReference type="PANTHER" id="PTHR22726:SF1">
    <property type="entry name" value="METALLOENDOPEPTIDASE OMA1, MITOCHONDRIAL"/>
    <property type="match status" value="1"/>
</dbReference>
<evidence type="ECO:0000256" key="4">
    <source>
        <dbReference type="ARBA" id="ARBA00022833"/>
    </source>
</evidence>
<feature type="signal peptide" evidence="7">
    <location>
        <begin position="1"/>
        <end position="26"/>
    </location>
</feature>
<dbReference type="GO" id="GO:0051603">
    <property type="term" value="P:proteolysis involved in protein catabolic process"/>
    <property type="evidence" value="ECO:0007669"/>
    <property type="project" value="TreeGrafter"/>
</dbReference>
<evidence type="ECO:0000256" key="6">
    <source>
        <dbReference type="RuleBase" id="RU003983"/>
    </source>
</evidence>
<evidence type="ECO:0000256" key="3">
    <source>
        <dbReference type="ARBA" id="ARBA00022801"/>
    </source>
</evidence>
<comment type="cofactor">
    <cofactor evidence="6">
        <name>Zn(2+)</name>
        <dbReference type="ChEBI" id="CHEBI:29105"/>
    </cofactor>
    <text evidence="6">Binds 1 zinc ion per subunit.</text>
</comment>
<evidence type="ECO:0000259" key="8">
    <source>
        <dbReference type="Pfam" id="PF01435"/>
    </source>
</evidence>
<sequence>MLKHVAVRLTGRRLAAAALFAGVALTGCQTVNTTQSGTVGIDRSQRVFSLVSSEQLDGEAATLYQKTLSDAQTKSALNPSAAETARVRAIAQRLIAQTGTFRQDALAWKWEVNVIGSDEVNAWCMPGGKIAVYTGFMKQVQPTDDELAAVIGHEIAHALREHSRERVSQQMATGFGLNVLNAVTGSQLSTDMASKLADVTFNLPNSRTHETEADRIGVELAARAGFDPRAAVTLWTKMDKIGGSGQPEFLSTHPSAASRIADLQQASARVLPLYKPK</sequence>
<keyword evidence="7" id="KW-0732">Signal</keyword>
<dbReference type="Gene3D" id="3.30.2010.10">
    <property type="entry name" value="Metalloproteases ('zincins'), catalytic domain"/>
    <property type="match status" value="1"/>
</dbReference>
<evidence type="ECO:0000256" key="7">
    <source>
        <dbReference type="SAM" id="SignalP"/>
    </source>
</evidence>
<keyword evidence="3 6" id="KW-0378">Hydrolase</keyword>
<evidence type="ECO:0000313" key="10">
    <source>
        <dbReference type="Proteomes" id="UP000325161"/>
    </source>
</evidence>
<keyword evidence="1 6" id="KW-0645">Protease</keyword>
<protein>
    <submittedName>
        <fullName evidence="9">M48 family metallopeptidase</fullName>
    </submittedName>
</protein>
<evidence type="ECO:0000256" key="5">
    <source>
        <dbReference type="ARBA" id="ARBA00023049"/>
    </source>
</evidence>
<dbReference type="CDD" id="cd07331">
    <property type="entry name" value="M48C_Oma1_like"/>
    <property type="match status" value="1"/>
</dbReference>
<dbReference type="GO" id="GO:0046872">
    <property type="term" value="F:metal ion binding"/>
    <property type="evidence" value="ECO:0007669"/>
    <property type="project" value="UniProtKB-KW"/>
</dbReference>
<keyword evidence="5 6" id="KW-0482">Metalloprotease</keyword>
<dbReference type="OrthoDB" id="9810445at2"/>
<dbReference type="KEGG" id="pacr:FXN63_14910"/>